<protein>
    <submittedName>
        <fullName evidence="2">MH2 domain-containing protein</fullName>
    </submittedName>
</protein>
<evidence type="ECO:0000313" key="1">
    <source>
        <dbReference type="Proteomes" id="UP000887580"/>
    </source>
</evidence>
<proteinExistence type="predicted"/>
<name>A0AC35FKF2_9BILA</name>
<dbReference type="Proteomes" id="UP000887580">
    <property type="component" value="Unplaced"/>
</dbReference>
<evidence type="ECO:0000313" key="2">
    <source>
        <dbReference type="WBParaSite" id="PS1159_v2.g18263.t1"/>
    </source>
</evidence>
<organism evidence="1 2">
    <name type="scientific">Panagrolaimus sp. PS1159</name>
    <dbReference type="NCBI Taxonomy" id="55785"/>
    <lineage>
        <taxon>Eukaryota</taxon>
        <taxon>Metazoa</taxon>
        <taxon>Ecdysozoa</taxon>
        <taxon>Nematoda</taxon>
        <taxon>Chromadorea</taxon>
        <taxon>Rhabditida</taxon>
        <taxon>Tylenchina</taxon>
        <taxon>Panagrolaimomorpha</taxon>
        <taxon>Panagrolaimoidea</taxon>
        <taxon>Panagrolaimidae</taxon>
        <taxon>Panagrolaimus</taxon>
    </lineage>
</organism>
<sequence>MSLADLPSNCGDTLNQRLQSQQQQQQRVSRSGLVYGASFSRGSCLDGVGRIPEDFYNDMWYDVERFQLDHINEVLTKLNDGSLDDEIWGKIVVMERCKRIAKAYLRKTTVIVDGGEDEFDGKTLGFNFFTNPMRDEYTKELRAKIGDGVIIKMDNQGNIKAMARGSTPIFVQGWKDSKSHCISDKVIRNHGKLITKSSTAIQNDEDRVVKIFDMRRFKQCVERDPYETDMDARNLLLKSCVRVALVKDGGANDPLKTPCWFMIINLVALDMLKTKLPTVCSNPILYAQNSTLNSGINESTSSRLSRIMSQVSIVPPNNNNADLYSNPAITHLIAAAMHQQQQQQSQHYAGNMSGKLAPKSSSTINMEQIAKLASTLSLANPNLMNGNSNFQHSSASSFRRTRRSRSFSDSDDSEIDNNNRLTAIKNATTTTGYSGSTTGSSSGISGFGDRHHQQQQQQQQKNRFGGDLRQQQLMAKSVDALHESRKLDSTKNGKDKYIKPTRPRLSENLFKKPIEETTGVKPWKSCASTTSDYDSNKEVFDSGSWSSNSRVSSKEGEDEPRSYSPSIPSDIELHHLHHHESSDRRNSAPHEIANAAGRFK</sequence>
<reference evidence="2" key="1">
    <citation type="submission" date="2022-11" db="UniProtKB">
        <authorList>
            <consortium name="WormBaseParasite"/>
        </authorList>
    </citation>
    <scope>IDENTIFICATION</scope>
</reference>
<dbReference type="WBParaSite" id="PS1159_v2.g18263.t1">
    <property type="protein sequence ID" value="PS1159_v2.g18263.t1"/>
    <property type="gene ID" value="PS1159_v2.g18263"/>
</dbReference>
<accession>A0AC35FKF2</accession>